<dbReference type="EMBL" id="JACNJD010000322">
    <property type="protein sequence ID" value="MBC8178876.1"/>
    <property type="molecule type" value="Genomic_DNA"/>
</dbReference>
<organism evidence="11 12">
    <name type="scientific">Candidatus Desulfacyla euxinica</name>
    <dbReference type="NCBI Taxonomy" id="2841693"/>
    <lineage>
        <taxon>Bacteria</taxon>
        <taxon>Deltaproteobacteria</taxon>
        <taxon>Candidatus Desulfacyla</taxon>
    </lineage>
</organism>
<reference evidence="11 12" key="1">
    <citation type="submission" date="2020-08" db="EMBL/GenBank/DDBJ databases">
        <title>Bridging the membrane lipid divide: bacteria of the FCB group superphylum have the potential to synthesize archaeal ether lipids.</title>
        <authorList>
            <person name="Villanueva L."/>
            <person name="Von Meijenfeldt F.A.B."/>
            <person name="Westbye A.B."/>
            <person name="Yadav S."/>
            <person name="Hopmans E.C."/>
            <person name="Dutilh B.E."/>
            <person name="Sinninghe Damste J.S."/>
        </authorList>
    </citation>
    <scope>NUCLEOTIDE SEQUENCE [LARGE SCALE GENOMIC DNA]</scope>
    <source>
        <strain evidence="11">NIOZ-UU27</strain>
    </source>
</reference>
<evidence type="ECO:0000256" key="5">
    <source>
        <dbReference type="ARBA" id="ARBA00022989"/>
    </source>
</evidence>
<dbReference type="InterPro" id="IPR003811">
    <property type="entry name" value="G3P_acylTferase_PlsY"/>
</dbReference>
<dbReference type="Proteomes" id="UP000650524">
    <property type="component" value="Unassembled WGS sequence"/>
</dbReference>
<keyword evidence="9 10" id="KW-1208">Phospholipid metabolism</keyword>
<comment type="function">
    <text evidence="10">Catalyzes the transfer of an acyl group from acyl-phosphate (acyl-PO(4)) to glycerol-3-phosphate (G3P) to form lysophosphatidic acid (LPA). This enzyme utilizes acyl-phosphate as fatty acyl donor, but not acyl-CoA or acyl-ACP.</text>
</comment>
<keyword evidence="3 10" id="KW-0808">Transferase</keyword>
<feature type="transmembrane region" description="Helical" evidence="10">
    <location>
        <begin position="144"/>
        <end position="163"/>
    </location>
</feature>
<name>A0A8J6N2Q1_9DELT</name>
<feature type="transmembrane region" description="Helical" evidence="10">
    <location>
        <begin position="117"/>
        <end position="138"/>
    </location>
</feature>
<comment type="subcellular location">
    <subcellularLocation>
        <location evidence="10">Cell membrane</location>
        <topology evidence="10">Multi-pass membrane protein</topology>
    </subcellularLocation>
</comment>
<evidence type="ECO:0000256" key="10">
    <source>
        <dbReference type="HAMAP-Rule" id="MF_01043"/>
    </source>
</evidence>
<gene>
    <name evidence="10 11" type="primary">plsY</name>
    <name evidence="11" type="ORF">H8E19_15840</name>
</gene>
<evidence type="ECO:0000313" key="11">
    <source>
        <dbReference type="EMBL" id="MBC8178876.1"/>
    </source>
</evidence>
<evidence type="ECO:0000256" key="9">
    <source>
        <dbReference type="ARBA" id="ARBA00023264"/>
    </source>
</evidence>
<feature type="transmembrane region" description="Helical" evidence="10">
    <location>
        <begin position="6"/>
        <end position="29"/>
    </location>
</feature>
<dbReference type="PANTHER" id="PTHR30309">
    <property type="entry name" value="INNER MEMBRANE PROTEIN YGIH"/>
    <property type="match status" value="1"/>
</dbReference>
<dbReference type="GO" id="GO:0005886">
    <property type="term" value="C:plasma membrane"/>
    <property type="evidence" value="ECO:0007669"/>
    <property type="project" value="UniProtKB-SubCell"/>
</dbReference>
<keyword evidence="7 10" id="KW-0472">Membrane</keyword>
<feature type="transmembrane region" description="Helical" evidence="10">
    <location>
        <begin position="54"/>
        <end position="75"/>
    </location>
</feature>
<comment type="subunit">
    <text evidence="10">Probably interacts with PlsX.</text>
</comment>
<proteinExistence type="inferred from homology"/>
<evidence type="ECO:0000256" key="4">
    <source>
        <dbReference type="ARBA" id="ARBA00022692"/>
    </source>
</evidence>
<keyword evidence="6 10" id="KW-0443">Lipid metabolism</keyword>
<evidence type="ECO:0000256" key="6">
    <source>
        <dbReference type="ARBA" id="ARBA00023098"/>
    </source>
</evidence>
<dbReference type="Pfam" id="PF02660">
    <property type="entry name" value="G3P_acyltransf"/>
    <property type="match status" value="1"/>
</dbReference>
<comment type="catalytic activity">
    <reaction evidence="10">
        <text>an acyl phosphate + sn-glycerol 3-phosphate = a 1-acyl-sn-glycero-3-phosphate + phosphate</text>
        <dbReference type="Rhea" id="RHEA:34075"/>
        <dbReference type="ChEBI" id="CHEBI:43474"/>
        <dbReference type="ChEBI" id="CHEBI:57597"/>
        <dbReference type="ChEBI" id="CHEBI:57970"/>
        <dbReference type="ChEBI" id="CHEBI:59918"/>
        <dbReference type="EC" id="2.3.1.275"/>
    </reaction>
</comment>
<keyword evidence="11" id="KW-0012">Acyltransferase</keyword>
<dbReference type="EC" id="2.3.1.275" evidence="10"/>
<evidence type="ECO:0000256" key="8">
    <source>
        <dbReference type="ARBA" id="ARBA00023209"/>
    </source>
</evidence>
<dbReference type="UniPathway" id="UPA00085"/>
<keyword evidence="5 10" id="KW-1133">Transmembrane helix</keyword>
<comment type="caution">
    <text evidence="11">The sequence shown here is derived from an EMBL/GenBank/DDBJ whole genome shotgun (WGS) entry which is preliminary data.</text>
</comment>
<accession>A0A8J6N2Q1</accession>
<keyword evidence="1 10" id="KW-1003">Cell membrane</keyword>
<dbReference type="PANTHER" id="PTHR30309:SF0">
    <property type="entry name" value="GLYCEROL-3-PHOSPHATE ACYLTRANSFERASE-RELATED"/>
    <property type="match status" value="1"/>
</dbReference>
<comment type="similarity">
    <text evidence="10">Belongs to the PlsY family.</text>
</comment>
<dbReference type="GO" id="GO:0008654">
    <property type="term" value="P:phospholipid biosynthetic process"/>
    <property type="evidence" value="ECO:0007669"/>
    <property type="project" value="UniProtKB-UniRule"/>
</dbReference>
<sequence>MVFETVLFAIAAYMAGAIPFGKIIARFVAQIDITKRGSGNIGATNVARELGTKWGIITLLLDMLKGFVPVMLFSYLFSQAEPWNETALAGIGICALLGHMFPSSLRFRGGKGVATGLGVYFAFSPLSCLCSLVLFIIIVMIWNYISLASILAVAAMPLFLMLFGKPQPLIIGSLIMALLICYKHKVNIQDLIRGEERRWKDRKGKDIGN</sequence>
<dbReference type="NCBIfam" id="TIGR00023">
    <property type="entry name" value="glycerol-3-phosphate 1-O-acyltransferase PlsY"/>
    <property type="match status" value="1"/>
</dbReference>
<evidence type="ECO:0000256" key="2">
    <source>
        <dbReference type="ARBA" id="ARBA00022516"/>
    </source>
</evidence>
<evidence type="ECO:0000256" key="7">
    <source>
        <dbReference type="ARBA" id="ARBA00023136"/>
    </source>
</evidence>
<dbReference type="SMART" id="SM01207">
    <property type="entry name" value="G3P_acyltransf"/>
    <property type="match status" value="1"/>
</dbReference>
<keyword evidence="8 10" id="KW-0594">Phospholipid biosynthesis</keyword>
<dbReference type="HAMAP" id="MF_01043">
    <property type="entry name" value="PlsY"/>
    <property type="match status" value="1"/>
</dbReference>
<evidence type="ECO:0000256" key="3">
    <source>
        <dbReference type="ARBA" id="ARBA00022679"/>
    </source>
</evidence>
<keyword evidence="4 10" id="KW-0812">Transmembrane</keyword>
<feature type="transmembrane region" description="Helical" evidence="10">
    <location>
        <begin position="87"/>
        <end position="105"/>
    </location>
</feature>
<evidence type="ECO:0000256" key="1">
    <source>
        <dbReference type="ARBA" id="ARBA00022475"/>
    </source>
</evidence>
<keyword evidence="2 10" id="KW-0444">Lipid biosynthesis</keyword>
<comment type="pathway">
    <text evidence="10">Lipid metabolism; phospholipid metabolism.</text>
</comment>
<dbReference type="AlphaFoldDB" id="A0A8J6N2Q1"/>
<protein>
    <recommendedName>
        <fullName evidence="10">Glycerol-3-phosphate acyltransferase</fullName>
    </recommendedName>
    <alternativeName>
        <fullName evidence="10">Acyl-PO4 G3P acyltransferase</fullName>
    </alternativeName>
    <alternativeName>
        <fullName evidence="10">Acyl-phosphate--glycerol-3-phosphate acyltransferase</fullName>
    </alternativeName>
    <alternativeName>
        <fullName evidence="10">G3P acyltransferase</fullName>
        <shortName evidence="10">GPAT</shortName>
        <ecNumber evidence="10">2.3.1.275</ecNumber>
    </alternativeName>
    <alternativeName>
        <fullName evidence="10">Lysophosphatidic acid synthase</fullName>
        <shortName evidence="10">LPA synthase</shortName>
    </alternativeName>
</protein>
<evidence type="ECO:0000313" key="12">
    <source>
        <dbReference type="Proteomes" id="UP000650524"/>
    </source>
</evidence>
<dbReference type="GO" id="GO:0043772">
    <property type="term" value="F:acyl-phosphate glycerol-3-phosphate acyltransferase activity"/>
    <property type="evidence" value="ECO:0007669"/>
    <property type="project" value="UniProtKB-UniRule"/>
</dbReference>